<evidence type="ECO:0000259" key="15">
    <source>
        <dbReference type="Pfam" id="PF11838"/>
    </source>
</evidence>
<keyword evidence="5 11" id="KW-0479">Metal-binding</keyword>
<dbReference type="FunFam" id="1.25.50.20:FF:000002">
    <property type="entry name" value="Aminopeptidase"/>
    <property type="match status" value="1"/>
</dbReference>
<dbReference type="AlphaFoldDB" id="B8LRB1"/>
<feature type="domain" description="ERAP1-like C-terminal" evidence="15">
    <location>
        <begin position="529"/>
        <end position="847"/>
    </location>
</feature>
<dbReference type="Gene3D" id="1.10.390.10">
    <property type="entry name" value="Neutral Protease Domain 2"/>
    <property type="match status" value="1"/>
</dbReference>
<comment type="cofactor">
    <cofactor evidence="11 13">
        <name>Zn(2+)</name>
        <dbReference type="ChEBI" id="CHEBI:29105"/>
    </cofactor>
    <text evidence="11 13">Binds 1 zinc ion per subunit.</text>
</comment>
<dbReference type="Gene3D" id="2.60.40.1730">
    <property type="entry name" value="tricorn interacting facor f3 domain"/>
    <property type="match status" value="1"/>
</dbReference>
<evidence type="ECO:0000259" key="14">
    <source>
        <dbReference type="Pfam" id="PF01433"/>
    </source>
</evidence>
<proteinExistence type="evidence at transcript level"/>
<feature type="site" description="Transition state stabilizer" evidence="12">
    <location>
        <position position="390"/>
    </location>
</feature>
<keyword evidence="6 13" id="KW-0378">Hydrolase</keyword>
<evidence type="ECO:0000256" key="4">
    <source>
        <dbReference type="ARBA" id="ARBA00022670"/>
    </source>
</evidence>
<dbReference type="GO" id="GO:0005737">
    <property type="term" value="C:cytoplasm"/>
    <property type="evidence" value="ECO:0007669"/>
    <property type="project" value="TreeGrafter"/>
</dbReference>
<evidence type="ECO:0000256" key="9">
    <source>
        <dbReference type="ARBA" id="ARBA00023049"/>
    </source>
</evidence>
<dbReference type="Gene3D" id="1.25.50.20">
    <property type="match status" value="1"/>
</dbReference>
<dbReference type="GO" id="GO:0043171">
    <property type="term" value="P:peptide catabolic process"/>
    <property type="evidence" value="ECO:0007669"/>
    <property type="project" value="TreeGrafter"/>
</dbReference>
<keyword evidence="8" id="KW-0492">Microsome</keyword>
<feature type="domain" description="Aminopeptidase N-like N-terminal" evidence="16">
    <location>
        <begin position="13"/>
        <end position="198"/>
    </location>
</feature>
<accession>B8LRB1</accession>
<evidence type="ECO:0000256" key="10">
    <source>
        <dbReference type="PIRSR" id="PIRSR634016-1"/>
    </source>
</evidence>
<dbReference type="GO" id="GO:0006508">
    <property type="term" value="P:proteolysis"/>
    <property type="evidence" value="ECO:0007669"/>
    <property type="project" value="UniProtKB-KW"/>
</dbReference>
<evidence type="ECO:0000256" key="5">
    <source>
        <dbReference type="ARBA" id="ARBA00022723"/>
    </source>
</evidence>
<dbReference type="InterPro" id="IPR034016">
    <property type="entry name" value="M1_APN-typ"/>
</dbReference>
<dbReference type="FunFam" id="1.10.390.10:FF:000001">
    <property type="entry name" value="Aminopeptidase"/>
    <property type="match status" value="1"/>
</dbReference>
<evidence type="ECO:0000313" key="17">
    <source>
        <dbReference type="EMBL" id="ABR18191.1"/>
    </source>
</evidence>
<feature type="active site" description="Proton acceptor" evidence="10">
    <location>
        <position position="306"/>
    </location>
</feature>
<feature type="binding site" evidence="11">
    <location>
        <position position="305"/>
    </location>
    <ligand>
        <name>Zn(2+)</name>
        <dbReference type="ChEBI" id="CHEBI:29105"/>
        <note>catalytic</note>
    </ligand>
</feature>
<evidence type="ECO:0000259" key="16">
    <source>
        <dbReference type="Pfam" id="PF17900"/>
    </source>
</evidence>
<dbReference type="EC" id="3.4.11.-" evidence="13"/>
<dbReference type="PANTHER" id="PTHR11533">
    <property type="entry name" value="PROTEASE M1 ZINC METALLOPROTEASE"/>
    <property type="match status" value="1"/>
</dbReference>
<protein>
    <recommendedName>
        <fullName evidence="13">Aminopeptidase</fullName>
        <ecNumber evidence="13">3.4.11.-</ecNumber>
    </recommendedName>
</protein>
<evidence type="ECO:0000256" key="3">
    <source>
        <dbReference type="ARBA" id="ARBA00022438"/>
    </source>
</evidence>
<dbReference type="Pfam" id="PF17900">
    <property type="entry name" value="Peptidase_M1_N"/>
    <property type="match status" value="1"/>
</dbReference>
<evidence type="ECO:0000256" key="11">
    <source>
        <dbReference type="PIRSR" id="PIRSR634016-3"/>
    </source>
</evidence>
<dbReference type="InterPro" id="IPR001930">
    <property type="entry name" value="Peptidase_M1"/>
</dbReference>
<dbReference type="GO" id="GO:0070006">
    <property type="term" value="F:metalloaminopeptidase activity"/>
    <property type="evidence" value="ECO:0007669"/>
    <property type="project" value="TreeGrafter"/>
</dbReference>
<dbReference type="GO" id="GO:0016020">
    <property type="term" value="C:membrane"/>
    <property type="evidence" value="ECO:0007669"/>
    <property type="project" value="TreeGrafter"/>
</dbReference>
<evidence type="ECO:0000256" key="13">
    <source>
        <dbReference type="RuleBase" id="RU364040"/>
    </source>
</evidence>
<dbReference type="SUPFAM" id="SSF55486">
    <property type="entry name" value="Metalloproteases ('zincins'), catalytic domain"/>
    <property type="match status" value="1"/>
</dbReference>
<evidence type="ECO:0000256" key="8">
    <source>
        <dbReference type="ARBA" id="ARBA00022848"/>
    </source>
</evidence>
<sequence>MFKGLPRLPKFAVPRRYDLELRPDLNACKFDGKLAVTLDVLQDTKYLVLNAADLVIANSSVCLRSTASSKVVNPSNVSVDAEDEILVLEFEETLPQEETILDIEFQGTLNDQMKGFYRSAYVINGEKRNMAVTQFEPADARRCFPCWDEPSYKATFKITVQAPVDRVVLSNMPAIEEKSDGHLRTVSFQESPIMSTYLVAIVVGELEFIEQTTTAGNKVRVYCEVGKTKQGMFALDVAVRTLPYYAEYFGTPYPLPKLDMVAIPDFSAGAMENYGLVTYRETALLYDEQHSAAANKQRVAIVVTHELAHQWFGNLVTMEWWTHLWLNEGFATWVSYLAADYLFPEWKIWTQFMDQTVDAFRLDGLVGSHPIEVEVGHAREIDEIFDAISYEKGASIIRMLESYIGASVFQKGLNAYVKRYAWKNARTEDLWAVLSEESEESVNELMDSWTKQKGYPVVFAKLKGDKLELEQSQYLSSGKLGHGHWVIPVTLCYGSYSARKNALLREKLGSVSLPGIADSQKDVGSQPSWIKINVGQTAFYRVQYDDELAKRLRSAIEAGFLDATDRFGILDDTYALCSACKQPLSALLSLMDVYRQELDYSVLSCLIDIAYKVSSVVSDAIPQSAADFKSFTINLLQFAAEKLGWDPIPGESHLNAMLRGQILEVLAQFGHEETKVEARRRFNSFLNDRSTTLLPADIRKAAYIAVMQNVTSSDKSGYESLLRIFRETDLSQEKVRILGSIALSPDSSVVREALDFSLSSEVRNQDALFVLRGISKEGRETAWLWLKEKWEFILKKLGTGSLITRFITSVASPFSSEKKADEIEEFFSTRMQPSIERTVNQTIEQVQIRAQWVKHMQQQDGLVELLRELAD</sequence>
<feature type="domain" description="Peptidase M1 membrane alanine aminopeptidase" evidence="14">
    <location>
        <begin position="233"/>
        <end position="449"/>
    </location>
</feature>
<evidence type="ECO:0000256" key="1">
    <source>
        <dbReference type="ARBA" id="ARBA00004174"/>
    </source>
</evidence>
<dbReference type="Pfam" id="PF11838">
    <property type="entry name" value="ERAP1_C"/>
    <property type="match status" value="1"/>
</dbReference>
<dbReference type="GO" id="GO:0042277">
    <property type="term" value="F:peptide binding"/>
    <property type="evidence" value="ECO:0007669"/>
    <property type="project" value="TreeGrafter"/>
</dbReference>
<dbReference type="InterPro" id="IPR027268">
    <property type="entry name" value="Peptidase_M4/M1_CTD_sf"/>
</dbReference>
<dbReference type="InterPro" id="IPR024571">
    <property type="entry name" value="ERAP1-like_C_dom"/>
</dbReference>
<keyword evidence="9 13" id="KW-0482">Metalloprotease</keyword>
<feature type="binding site" evidence="11">
    <location>
        <position position="328"/>
    </location>
    <ligand>
        <name>Zn(2+)</name>
        <dbReference type="ChEBI" id="CHEBI:29105"/>
        <note>catalytic</note>
    </ligand>
</feature>
<dbReference type="InterPro" id="IPR050344">
    <property type="entry name" value="Peptidase_M1_aminopeptidases"/>
</dbReference>
<comment type="similarity">
    <text evidence="2 13">Belongs to the peptidase M1 family.</text>
</comment>
<dbReference type="InterPro" id="IPR014782">
    <property type="entry name" value="Peptidase_M1_dom"/>
</dbReference>
<dbReference type="InterPro" id="IPR042097">
    <property type="entry name" value="Aminopeptidase_N-like_N_sf"/>
</dbReference>
<dbReference type="CDD" id="cd09601">
    <property type="entry name" value="M1_APN-Q_like"/>
    <property type="match status" value="1"/>
</dbReference>
<keyword evidence="4 13" id="KW-0645">Protease</keyword>
<dbReference type="InterPro" id="IPR045357">
    <property type="entry name" value="Aminopeptidase_N-like_N"/>
</dbReference>
<evidence type="ECO:0000256" key="2">
    <source>
        <dbReference type="ARBA" id="ARBA00010136"/>
    </source>
</evidence>
<dbReference type="PRINTS" id="PR00756">
    <property type="entry name" value="ALADIPTASE"/>
</dbReference>
<dbReference type="EMBL" id="EF678434">
    <property type="protein sequence ID" value="ABR18191.1"/>
    <property type="molecule type" value="mRNA"/>
</dbReference>
<dbReference type="Gene3D" id="2.60.40.1910">
    <property type="match status" value="1"/>
</dbReference>
<keyword evidence="8" id="KW-0256">Endoplasmic reticulum</keyword>
<dbReference type="PANTHER" id="PTHR11533:SF174">
    <property type="entry name" value="PUROMYCIN-SENSITIVE AMINOPEPTIDASE-RELATED"/>
    <property type="match status" value="1"/>
</dbReference>
<evidence type="ECO:0000256" key="7">
    <source>
        <dbReference type="ARBA" id="ARBA00022833"/>
    </source>
</evidence>
<feature type="binding site" evidence="11">
    <location>
        <position position="309"/>
    </location>
    <ligand>
        <name>Zn(2+)</name>
        <dbReference type="ChEBI" id="CHEBI:29105"/>
        <note>catalytic</note>
    </ligand>
</feature>
<evidence type="ECO:0000256" key="12">
    <source>
        <dbReference type="PIRSR" id="PIRSR634016-4"/>
    </source>
</evidence>
<dbReference type="GO" id="GO:0005615">
    <property type="term" value="C:extracellular space"/>
    <property type="evidence" value="ECO:0007669"/>
    <property type="project" value="TreeGrafter"/>
</dbReference>
<dbReference type="Pfam" id="PF01433">
    <property type="entry name" value="Peptidase_M1"/>
    <property type="match status" value="1"/>
</dbReference>
<keyword evidence="3 13" id="KW-0031">Aminopeptidase</keyword>
<name>B8LRB1_PICSI</name>
<organism evidence="17">
    <name type="scientific">Picea sitchensis</name>
    <name type="common">Sitka spruce</name>
    <name type="synonym">Pinus sitchensis</name>
    <dbReference type="NCBI Taxonomy" id="3332"/>
    <lineage>
        <taxon>Eukaryota</taxon>
        <taxon>Viridiplantae</taxon>
        <taxon>Streptophyta</taxon>
        <taxon>Embryophyta</taxon>
        <taxon>Tracheophyta</taxon>
        <taxon>Spermatophyta</taxon>
        <taxon>Pinopsida</taxon>
        <taxon>Pinidae</taxon>
        <taxon>Conifers I</taxon>
        <taxon>Pinales</taxon>
        <taxon>Pinaceae</taxon>
        <taxon>Picea</taxon>
    </lineage>
</organism>
<dbReference type="FunFam" id="2.60.40.1730:FF:000002">
    <property type="entry name" value="Aminopeptidase"/>
    <property type="match status" value="1"/>
</dbReference>
<dbReference type="MEROPS" id="M01.A25"/>
<evidence type="ECO:0000256" key="6">
    <source>
        <dbReference type="ARBA" id="ARBA00022801"/>
    </source>
</evidence>
<reference evidence="17" key="1">
    <citation type="submission" date="2007-06" db="EMBL/GenBank/DDBJ databases">
        <title>Full length cDNA sequences from Sitka Spruce (Picea sitchensis).</title>
        <authorList>
            <person name="Ralph S.G."/>
            <person name="Chun H.E."/>
            <person name="Liao N."/>
            <person name="Ali J."/>
            <person name="Reid K."/>
            <person name="Kolosova N."/>
            <person name="Cooper N."/>
            <person name="Cullis C."/>
            <person name="Jancsik S."/>
            <person name="Moore R."/>
            <person name="Mayo M."/>
            <person name="Wagner S."/>
            <person name="Holt R.A."/>
            <person name="Jones S.J.M."/>
            <person name="Marra M.A."/>
            <person name="Ritland C.E."/>
            <person name="Ritland K."/>
            <person name="Bohlmann J."/>
        </authorList>
    </citation>
    <scope>NUCLEOTIDE SEQUENCE</scope>
    <source>
        <tissue evidence="17">Bark</tissue>
    </source>
</reference>
<comment type="subcellular location">
    <subcellularLocation>
        <location evidence="1">Microsome membrane</location>
        <topology evidence="1">Peripheral membrane protein</topology>
    </subcellularLocation>
</comment>
<keyword evidence="7 11" id="KW-0862">Zinc</keyword>
<dbReference type="SUPFAM" id="SSF63737">
    <property type="entry name" value="Leukotriene A4 hydrolase N-terminal domain"/>
    <property type="match status" value="1"/>
</dbReference>
<dbReference type="GO" id="GO:0008270">
    <property type="term" value="F:zinc ion binding"/>
    <property type="evidence" value="ECO:0007669"/>
    <property type="project" value="UniProtKB-UniRule"/>
</dbReference>